<gene>
    <name evidence="2" type="ORF">PCANC_22544</name>
</gene>
<evidence type="ECO:0000313" key="3">
    <source>
        <dbReference type="Proteomes" id="UP000235388"/>
    </source>
</evidence>
<accession>A0A2N5TWN1</accession>
<feature type="region of interest" description="Disordered" evidence="1">
    <location>
        <begin position="51"/>
        <end position="129"/>
    </location>
</feature>
<proteinExistence type="predicted"/>
<protein>
    <submittedName>
        <fullName evidence="2">Uncharacterized protein</fullName>
    </submittedName>
</protein>
<evidence type="ECO:0000313" key="2">
    <source>
        <dbReference type="EMBL" id="PLW29874.1"/>
    </source>
</evidence>
<reference evidence="2 3" key="1">
    <citation type="submission" date="2017-11" db="EMBL/GenBank/DDBJ databases">
        <title>De novo assembly and phasing of dikaryotic genomes from two isolates of Puccinia coronata f. sp. avenae, the causal agent of oat crown rust.</title>
        <authorList>
            <person name="Miller M.E."/>
            <person name="Zhang Y."/>
            <person name="Omidvar V."/>
            <person name="Sperschneider J."/>
            <person name="Schwessinger B."/>
            <person name="Raley C."/>
            <person name="Palmer J.M."/>
            <person name="Garnica D."/>
            <person name="Upadhyaya N."/>
            <person name="Rathjen J."/>
            <person name="Taylor J.M."/>
            <person name="Park R.F."/>
            <person name="Dodds P.N."/>
            <person name="Hirsch C.D."/>
            <person name="Kianian S.F."/>
            <person name="Figueroa M."/>
        </authorList>
    </citation>
    <scope>NUCLEOTIDE SEQUENCE [LARGE SCALE GENOMIC DNA]</scope>
    <source>
        <strain evidence="2">12NC29</strain>
    </source>
</reference>
<comment type="caution">
    <text evidence="2">The sequence shown here is derived from an EMBL/GenBank/DDBJ whole genome shotgun (WGS) entry which is preliminary data.</text>
</comment>
<dbReference type="Proteomes" id="UP000235388">
    <property type="component" value="Unassembled WGS sequence"/>
</dbReference>
<keyword evidence="3" id="KW-1185">Reference proteome</keyword>
<evidence type="ECO:0000256" key="1">
    <source>
        <dbReference type="SAM" id="MobiDB-lite"/>
    </source>
</evidence>
<sequence>MVGYWDDVLLKNINNSAKNLVVWREVILEFYLREDTTPTSILYRVVSPAGSAEENDLGSTGSSVQGAEKEAIDPPSISSSRKPPGAYAVRNRGSNPPFKGSTSRDASSSAASIKEREEPAISKPSPDYMMGPTHGRIIRVTDPIAASQGRVIFRWIPDPTAMLTKTVKAKTKPYQRKVPPAPKFLADQLEEEHDAQLRGPLMRLQHLVEVKMQADRNPTLSMLKEEATEIGILLKQIIETLEKANMTKYSKIKKNVLAYYESYTEACRLLQDVAHVWIDAEHKFGEHIDLEKFEDTLTLLKVIKNDVMISVSRQMSFEMENLLQRMQEYVNLGEPHSRATLPSSASAKHLSPIDQNLKSFPERAPAASTMEEFFIPPEGFQEKRSIELIGECFLNTLENLKKYRDDTKKHTTNFEHLMEPKVVLEQELQDLRRHLRDSGTAKMWSRLLTKYESEEDPETSDVISVTTEVHVELDRVIQDMLAVNYVFRALKKVLLGKKQSYKPNDKTFHDLAWLVSEKLRAALEKARLRQIDRLTGFLKSRATADIISGNRASFASMGLIEEAVHGQPDAMRWIKQQAGILSNMLEFDGINLSHEQAASHLKIMLQQLLDSTESISNRPYALLLNHHIRTYALTPLEILGVKTSSESLSSGRTAGQIHDSIRAHFEWEVEKVIEEISRLKKSIHALASSDLKRPAQAPAKQLAKRGVSLSQNDDKEKRYLNVHLEEIKQKLLRGSSSRFHKALSLPLTDQEGMIELSVDFGSTKQIAGFTNYRGAIENLIGLITSIELYKRLECPQL</sequence>
<dbReference type="EMBL" id="PGCJ01000396">
    <property type="protein sequence ID" value="PLW29874.1"/>
    <property type="molecule type" value="Genomic_DNA"/>
</dbReference>
<name>A0A2N5TWN1_9BASI</name>
<organism evidence="2 3">
    <name type="scientific">Puccinia coronata f. sp. avenae</name>
    <dbReference type="NCBI Taxonomy" id="200324"/>
    <lineage>
        <taxon>Eukaryota</taxon>
        <taxon>Fungi</taxon>
        <taxon>Dikarya</taxon>
        <taxon>Basidiomycota</taxon>
        <taxon>Pucciniomycotina</taxon>
        <taxon>Pucciniomycetes</taxon>
        <taxon>Pucciniales</taxon>
        <taxon>Pucciniaceae</taxon>
        <taxon>Puccinia</taxon>
    </lineage>
</organism>
<dbReference type="AlphaFoldDB" id="A0A2N5TWN1"/>
<feature type="compositionally biased region" description="Low complexity" evidence="1">
    <location>
        <begin position="101"/>
        <end position="112"/>
    </location>
</feature>
<dbReference type="OrthoDB" id="2498778at2759"/>